<feature type="binding site" description="axial binding residue" evidence="7">
    <location>
        <position position="282"/>
    </location>
    <ligand>
        <name>heme</name>
        <dbReference type="ChEBI" id="CHEBI:30413"/>
    </ligand>
    <ligandPart>
        <name>Fe</name>
        <dbReference type="ChEBI" id="CHEBI:18248"/>
    </ligandPart>
</feature>
<comment type="subunit">
    <text evidence="7">Homotetramer.</text>
</comment>
<dbReference type="EMBL" id="JAYMRV010000005">
    <property type="protein sequence ID" value="MEM5422862.1"/>
    <property type="molecule type" value="Genomic_DNA"/>
</dbReference>
<dbReference type="Gene3D" id="1.20.58.480">
    <property type="match status" value="1"/>
</dbReference>
<keyword evidence="3 7" id="KW-0223">Dioxygenase</keyword>
<proteinExistence type="inferred from homology"/>
<comment type="similarity">
    <text evidence="7">Belongs to the tryptophan 2,3-dioxygenase family.</text>
</comment>
<evidence type="ECO:0000256" key="5">
    <source>
        <dbReference type="ARBA" id="ARBA00023004"/>
    </source>
</evidence>
<accession>A0ABU9RS16</accession>
<dbReference type="SUPFAM" id="SSF140959">
    <property type="entry name" value="Indolic compounds 2,3-dioxygenase-like"/>
    <property type="match status" value="1"/>
</dbReference>
<evidence type="ECO:0000256" key="8">
    <source>
        <dbReference type="SAM" id="MobiDB-lite"/>
    </source>
</evidence>
<evidence type="ECO:0000256" key="2">
    <source>
        <dbReference type="ARBA" id="ARBA00022723"/>
    </source>
</evidence>
<comment type="cofactor">
    <cofactor evidence="7">
        <name>heme</name>
        <dbReference type="ChEBI" id="CHEBI:30413"/>
    </cofactor>
    <text evidence="7">Binds 1 heme group per subunit.</text>
</comment>
<keyword evidence="6 7" id="KW-0823">Tryptophan catabolism</keyword>
<evidence type="ECO:0000313" key="10">
    <source>
        <dbReference type="Proteomes" id="UP001489897"/>
    </source>
</evidence>
<comment type="catalytic activity">
    <reaction evidence="7">
        <text>L-tryptophan + O2 = N-formyl-L-kynurenine</text>
        <dbReference type="Rhea" id="RHEA:24536"/>
        <dbReference type="ChEBI" id="CHEBI:15379"/>
        <dbReference type="ChEBI" id="CHEBI:57912"/>
        <dbReference type="ChEBI" id="CHEBI:58629"/>
        <dbReference type="EC" id="1.13.11.11"/>
    </reaction>
</comment>
<feature type="binding site" evidence="7">
    <location>
        <position position="296"/>
    </location>
    <ligand>
        <name>substrate</name>
    </ligand>
</feature>
<evidence type="ECO:0000256" key="4">
    <source>
        <dbReference type="ARBA" id="ARBA00023002"/>
    </source>
</evidence>
<protein>
    <recommendedName>
        <fullName evidence="7">Tryptophan 2,3-dioxygenase</fullName>
        <shortName evidence="7">TDO</shortName>
        <ecNumber evidence="7">1.13.11.11</ecNumber>
    </recommendedName>
    <alternativeName>
        <fullName evidence="7">Tryptamin 2,3-dioxygenase</fullName>
    </alternativeName>
    <alternativeName>
        <fullName evidence="7">Tryptophan oxygenase</fullName>
        <shortName evidence="7">TO</shortName>
        <shortName evidence="7">TRPO</shortName>
    </alternativeName>
    <alternativeName>
        <fullName evidence="7">Tryptophan pyrrolase</fullName>
    </alternativeName>
    <alternativeName>
        <fullName evidence="7">Tryptophanase</fullName>
    </alternativeName>
</protein>
<keyword evidence="1 7" id="KW-0349">Heme</keyword>
<dbReference type="HAMAP" id="MF_01972">
    <property type="entry name" value="T23O"/>
    <property type="match status" value="1"/>
</dbReference>
<keyword evidence="10" id="KW-1185">Reference proteome</keyword>
<feature type="region of interest" description="Disordered" evidence="8">
    <location>
        <begin position="1"/>
        <end position="56"/>
    </location>
</feature>
<evidence type="ECO:0000256" key="1">
    <source>
        <dbReference type="ARBA" id="ARBA00022617"/>
    </source>
</evidence>
<evidence type="ECO:0000256" key="7">
    <source>
        <dbReference type="HAMAP-Rule" id="MF_01972"/>
    </source>
</evidence>
<organism evidence="9 10">
    <name type="scientific">Paraburkholderia ferrariae</name>
    <dbReference type="NCBI Taxonomy" id="386056"/>
    <lineage>
        <taxon>Bacteria</taxon>
        <taxon>Pseudomonadati</taxon>
        <taxon>Pseudomonadota</taxon>
        <taxon>Betaproteobacteria</taxon>
        <taxon>Burkholderiales</taxon>
        <taxon>Burkholderiaceae</taxon>
        <taxon>Paraburkholderia</taxon>
    </lineage>
</organism>
<dbReference type="Pfam" id="PF03301">
    <property type="entry name" value="Trp_dioxygenase"/>
    <property type="match status" value="1"/>
</dbReference>
<dbReference type="EC" id="1.13.11.11" evidence="7"/>
<feature type="binding site" evidence="7">
    <location>
        <position position="155"/>
    </location>
    <ligand>
        <name>substrate</name>
    </ligand>
</feature>
<name>A0ABU9RS16_9BURK</name>
<dbReference type="InterPro" id="IPR037217">
    <property type="entry name" value="Trp/Indoleamine_2_3_dOase-like"/>
</dbReference>
<feature type="binding site" evidence="7">
    <location>
        <begin position="93"/>
        <end position="97"/>
    </location>
    <ligand>
        <name>substrate</name>
    </ligand>
</feature>
<keyword evidence="2 7" id="KW-0479">Metal-binding</keyword>
<dbReference type="Proteomes" id="UP001489897">
    <property type="component" value="Unassembled WGS sequence"/>
</dbReference>
<feature type="binding site" evidence="7">
    <location>
        <position position="159"/>
    </location>
    <ligand>
        <name>substrate</name>
    </ligand>
</feature>
<evidence type="ECO:0000256" key="6">
    <source>
        <dbReference type="ARBA" id="ARBA00023079"/>
    </source>
</evidence>
<feature type="compositionally biased region" description="Low complexity" evidence="8">
    <location>
        <begin position="33"/>
        <end position="48"/>
    </location>
</feature>
<reference evidence="9 10" key="1">
    <citation type="submission" date="2024-01" db="EMBL/GenBank/DDBJ databases">
        <title>The diversity of rhizobia nodulating Mimosa spp. in eleven states of Brazil covering several biomes is determined by host plant, location, and edaphic factors.</title>
        <authorList>
            <person name="Rouws L."/>
            <person name="Barauna A."/>
            <person name="Beukes C."/>
            <person name="De Faria S.M."/>
            <person name="Gross E."/>
            <person name="Dos Reis Junior F.B."/>
            <person name="Simon M."/>
            <person name="Maluk M."/>
            <person name="Odee D.W."/>
            <person name="Kenicer G."/>
            <person name="Young J.P.W."/>
            <person name="Reis V.M."/>
            <person name="Zilli J."/>
            <person name="James E.K."/>
        </authorList>
    </citation>
    <scope>NUCLEOTIDE SEQUENCE [LARGE SCALE GENOMIC DNA]</scope>
    <source>
        <strain evidence="9 10">JPY167</strain>
    </source>
</reference>
<dbReference type="InterPro" id="IPR017485">
    <property type="entry name" value="Trp_2-3-dOase_bac"/>
</dbReference>
<dbReference type="PANTHER" id="PTHR10138">
    <property type="entry name" value="TRYPTOPHAN 2,3-DIOXYGENASE"/>
    <property type="match status" value="1"/>
</dbReference>
<gene>
    <name evidence="7 9" type="primary">kynA</name>
    <name evidence="9" type="ORF">VSR73_17535</name>
</gene>
<comment type="function">
    <text evidence="7">Heme-dependent dioxygenase that catalyzes the oxidative cleavage of the L-tryptophan (L-Trp) pyrrole ring and converts L-tryptophan to N-formyl-L-kynurenine. Catalyzes the oxidative cleavage of the indole moiety.</text>
</comment>
<dbReference type="InterPro" id="IPR004981">
    <property type="entry name" value="Trp_2_3_dOase"/>
</dbReference>
<evidence type="ECO:0000313" key="9">
    <source>
        <dbReference type="EMBL" id="MEM5422862.1"/>
    </source>
</evidence>
<dbReference type="PANTHER" id="PTHR10138:SF0">
    <property type="entry name" value="TRYPTOPHAN 2,3-DIOXYGENASE"/>
    <property type="match status" value="1"/>
</dbReference>
<keyword evidence="5 7" id="KW-0408">Iron</keyword>
<evidence type="ECO:0000256" key="3">
    <source>
        <dbReference type="ARBA" id="ARBA00022964"/>
    </source>
</evidence>
<comment type="caution">
    <text evidence="9">The sequence shown here is derived from an EMBL/GenBank/DDBJ whole genome shotgun (WGS) entry which is preliminary data.</text>
</comment>
<dbReference type="GO" id="GO:0004833">
    <property type="term" value="F:L-tryptophan 2,3-dioxygenase activity"/>
    <property type="evidence" value="ECO:0007669"/>
    <property type="project" value="UniProtKB-EC"/>
</dbReference>
<comment type="pathway">
    <text evidence="7">Amino-acid degradation; L-tryptophan degradation via kynurenine pathway; L-kynurenine from L-tryptophan: step 1/2.</text>
</comment>
<keyword evidence="4 7" id="KW-0560">Oxidoreductase</keyword>
<sequence>MNDHMQIPGMPDAGETTSETHSAARGGCPFGHGAAAPASAAQAPAAQGEGEGEGWHDAQLDFSKSMSYGDYLALDAVLGAQHPLSPDHNEMLFIVQHQTSELWMKLALYELRAALANVHRDALPPAFKQLARVSRIMEQLVQAWSVLSTLTPSEYTAMRPYLGASSGFQSYQYRQIEFLLGNKNVQMLKPHEHRGEIFEQVKATLEAPSFYDEVIRLLARRGFAIAPERLNRDWTLPTEHDATVEAAWLEVYRNPSEYWDLYEMAEELVDLEDAFRQWRFRHVTTVERIIGFKQGTGGTNGAPYLRKMLDVVLFPELWHVRTVL</sequence>
<dbReference type="NCBIfam" id="TIGR03036">
    <property type="entry name" value="trp_2_3_diox"/>
    <property type="match status" value="1"/>
</dbReference>
<dbReference type="RefSeq" id="WP_069267775.1">
    <property type="nucleotide sequence ID" value="NZ_JAYMRV010000005.1"/>
</dbReference>